<gene>
    <name evidence="2" type="ORF">H5410_001534</name>
</gene>
<sequence length="120" mass="13118">MVATARLKSGGLAYSLLDTSPRFGVYEGRTKMIIYGIGVAIFSAYGWILILRLELKSGSATLHYWILPRQFGVYEGGTKMIIYNVGCGDIFAAYGWILILSSDAVRVSGHSLLGIGYFVI</sequence>
<proteinExistence type="predicted"/>
<keyword evidence="1" id="KW-0812">Transmembrane</keyword>
<dbReference type="EMBL" id="JACXVP010000001">
    <property type="protein sequence ID" value="KAG5629817.1"/>
    <property type="molecule type" value="Genomic_DNA"/>
</dbReference>
<name>A0A9J6AZG8_SOLCO</name>
<feature type="transmembrane region" description="Helical" evidence="1">
    <location>
        <begin position="32"/>
        <end position="51"/>
    </location>
</feature>
<evidence type="ECO:0000313" key="2">
    <source>
        <dbReference type="EMBL" id="KAG5629817.1"/>
    </source>
</evidence>
<keyword evidence="1" id="KW-0472">Membrane</keyword>
<protein>
    <submittedName>
        <fullName evidence="2">Uncharacterized protein</fullName>
    </submittedName>
</protein>
<keyword evidence="3" id="KW-1185">Reference proteome</keyword>
<accession>A0A9J6AZG8</accession>
<dbReference type="AlphaFoldDB" id="A0A9J6AZG8"/>
<reference evidence="2 3" key="1">
    <citation type="submission" date="2020-09" db="EMBL/GenBank/DDBJ databases">
        <title>De no assembly of potato wild relative species, Solanum commersonii.</title>
        <authorList>
            <person name="Cho K."/>
        </authorList>
    </citation>
    <scope>NUCLEOTIDE SEQUENCE [LARGE SCALE GENOMIC DNA]</scope>
    <source>
        <strain evidence="2">LZ3.2</strain>
        <tissue evidence="2">Leaf</tissue>
    </source>
</reference>
<comment type="caution">
    <text evidence="2">The sequence shown here is derived from an EMBL/GenBank/DDBJ whole genome shotgun (WGS) entry which is preliminary data.</text>
</comment>
<evidence type="ECO:0000256" key="1">
    <source>
        <dbReference type="SAM" id="Phobius"/>
    </source>
</evidence>
<dbReference type="Proteomes" id="UP000824120">
    <property type="component" value="Chromosome 1"/>
</dbReference>
<organism evidence="2 3">
    <name type="scientific">Solanum commersonii</name>
    <name type="common">Commerson's wild potato</name>
    <name type="synonym">Commerson's nightshade</name>
    <dbReference type="NCBI Taxonomy" id="4109"/>
    <lineage>
        <taxon>Eukaryota</taxon>
        <taxon>Viridiplantae</taxon>
        <taxon>Streptophyta</taxon>
        <taxon>Embryophyta</taxon>
        <taxon>Tracheophyta</taxon>
        <taxon>Spermatophyta</taxon>
        <taxon>Magnoliopsida</taxon>
        <taxon>eudicotyledons</taxon>
        <taxon>Gunneridae</taxon>
        <taxon>Pentapetalae</taxon>
        <taxon>asterids</taxon>
        <taxon>lamiids</taxon>
        <taxon>Solanales</taxon>
        <taxon>Solanaceae</taxon>
        <taxon>Solanoideae</taxon>
        <taxon>Solaneae</taxon>
        <taxon>Solanum</taxon>
    </lineage>
</organism>
<keyword evidence="1" id="KW-1133">Transmembrane helix</keyword>
<evidence type="ECO:0000313" key="3">
    <source>
        <dbReference type="Proteomes" id="UP000824120"/>
    </source>
</evidence>